<dbReference type="Proteomes" id="UP000311919">
    <property type="component" value="Unassembled WGS sequence"/>
</dbReference>
<gene>
    <name evidence="3" type="ORF">EWB00_004439</name>
</gene>
<dbReference type="OrthoDB" id="6221376at2759"/>
<sequence length="312" mass="35875">MENINDLVVILLCKFIHLLQASTQFVVKSWTPECIKSVLQFASQIENLVSKLSQDEILVLQDFLRHLNTIFLHLSSSITSLHLLNAADCIIESLCSNPYLSQTSRDCLFEFCLDTSRKLPQFNKYPPEFHLIPEELLMIIECRLFGSHIISLKTITEVETFLDSCFAMDNLYTVHLLIRVLEQSEQSGESDTLRTTIITWLFVAIQKDREAYTSLASYNPDRLRDLTLQIPDFERVILKLFDENLHIQSEKDVLEENAQPPLLTHLLIKLSQRIISIGHLKQLILSQVNRLAKKNDSSAEFWNSILCAINIS</sequence>
<dbReference type="AlphaFoldDB" id="Q5DEH3"/>
<organism evidence="2">
    <name type="scientific">Schistosoma japonicum</name>
    <name type="common">Blood fluke</name>
    <dbReference type="NCBI Taxonomy" id="6182"/>
    <lineage>
        <taxon>Eukaryota</taxon>
        <taxon>Metazoa</taxon>
        <taxon>Spiralia</taxon>
        <taxon>Lophotrochozoa</taxon>
        <taxon>Platyhelminthes</taxon>
        <taxon>Trematoda</taxon>
        <taxon>Digenea</taxon>
        <taxon>Strigeidida</taxon>
        <taxon>Schistosomatoidea</taxon>
        <taxon>Schistosomatidae</taxon>
        <taxon>Schistosoma</taxon>
    </lineage>
</organism>
<reference evidence="2" key="2">
    <citation type="journal article" date="2006" name="PLoS Pathog.">
        <title>New perspectives on host-parasite interplay by comparative transcriptomic and proteomic analyses of Schistosoma japonicum.</title>
        <authorList>
            <person name="Liu F."/>
            <person name="Lu J."/>
            <person name="Hu W."/>
            <person name="Wang S.Y."/>
            <person name="Cui S.J."/>
            <person name="Chi M."/>
            <person name="Yan Q."/>
            <person name="Wang X.R."/>
            <person name="Song H.D."/>
            <person name="Xu X.N."/>
            <person name="Wang J.J."/>
            <person name="Zhang X.L."/>
            <person name="Zhang X."/>
            <person name="Wang Z.Q."/>
            <person name="Xue C.L."/>
            <person name="Brindley P.J."/>
            <person name="McManus D.P."/>
            <person name="Yang P.Y."/>
            <person name="Feng Z."/>
            <person name="Chen Z."/>
            <person name="Han Z.G."/>
        </authorList>
    </citation>
    <scope>NUCLEOTIDE SEQUENCE</scope>
</reference>
<name>Q5DEH3_SCHJA</name>
<reference evidence="2" key="1">
    <citation type="submission" date="2004-11" db="EMBL/GenBank/DDBJ databases">
        <title>The full-length cDNA sequences of Schistosoma japonicum genes.</title>
        <authorList>
            <person name="Han Z."/>
        </authorList>
    </citation>
    <scope>NUCLEOTIDE SEQUENCE</scope>
</reference>
<feature type="signal peptide" evidence="1">
    <location>
        <begin position="1"/>
        <end position="21"/>
    </location>
</feature>
<accession>Q5DEH3</accession>
<dbReference type="EMBL" id="AY814051">
    <property type="protein sequence ID" value="AAW25783.1"/>
    <property type="molecule type" value="mRNA"/>
</dbReference>
<reference evidence="3 4" key="3">
    <citation type="submission" date="2019-03" db="EMBL/GenBank/DDBJ databases">
        <title>An improved genome assembly of the fluke Schistosoma japonicum.</title>
        <authorList>
            <person name="Hu W."/>
            <person name="Luo F."/>
            <person name="Yin M."/>
            <person name="Mo X."/>
            <person name="Sun C."/>
            <person name="Wu Q."/>
            <person name="Zhu B."/>
            <person name="Xiang M."/>
            <person name="Wang J."/>
            <person name="Wang Y."/>
            <person name="Zhang T."/>
            <person name="Xu B."/>
            <person name="Zheng H."/>
            <person name="Feng Z."/>
        </authorList>
    </citation>
    <scope>NUCLEOTIDE SEQUENCE [LARGE SCALE GENOMIC DNA]</scope>
    <source>
        <strain evidence="3">HuSjv2</strain>
        <tissue evidence="3">Worms</tissue>
    </source>
</reference>
<keyword evidence="1" id="KW-0732">Signal</keyword>
<evidence type="ECO:0000313" key="4">
    <source>
        <dbReference type="Proteomes" id="UP000311919"/>
    </source>
</evidence>
<evidence type="ECO:0000313" key="3">
    <source>
        <dbReference type="EMBL" id="TNN11691.1"/>
    </source>
</evidence>
<feature type="chain" id="PRO_5036440919" evidence="1">
    <location>
        <begin position="22"/>
        <end position="312"/>
    </location>
</feature>
<evidence type="ECO:0000256" key="1">
    <source>
        <dbReference type="SAM" id="SignalP"/>
    </source>
</evidence>
<dbReference type="EMBL" id="SKCS01000284">
    <property type="protein sequence ID" value="TNN11691.1"/>
    <property type="molecule type" value="Genomic_DNA"/>
</dbReference>
<proteinExistence type="evidence at transcript level"/>
<evidence type="ECO:0000313" key="2">
    <source>
        <dbReference type="EMBL" id="AAW25783.1"/>
    </source>
</evidence>
<keyword evidence="4" id="KW-1185">Reference proteome</keyword>
<protein>
    <submittedName>
        <fullName evidence="2">SJCHGC01252 protein</fullName>
    </submittedName>
</protein>